<name>A0A0L7LYE8_PLAF4</name>
<gene>
    <name evidence="1" type="ORF">PFDG_01052</name>
</gene>
<dbReference type="EMBL" id="DS016164">
    <property type="protein sequence ID" value="KOB85649.1"/>
    <property type="molecule type" value="Genomic_DNA"/>
</dbReference>
<sequence>MLILEIWDIIYKIYITIKYRTLLMQQAYSVCIHQDMIVYVSTFKLSKGICQHLISEILL</sequence>
<organism evidence="1 2">
    <name type="scientific">Plasmodium falciparum (isolate Dd2)</name>
    <dbReference type="NCBI Taxonomy" id="57267"/>
    <lineage>
        <taxon>Eukaryota</taxon>
        <taxon>Sar</taxon>
        <taxon>Alveolata</taxon>
        <taxon>Apicomplexa</taxon>
        <taxon>Aconoidasida</taxon>
        <taxon>Haemosporida</taxon>
        <taxon>Plasmodiidae</taxon>
        <taxon>Plasmodium</taxon>
        <taxon>Plasmodium (Laverania)</taxon>
    </lineage>
</organism>
<reference evidence="2" key="1">
    <citation type="submission" date="2006-09" db="EMBL/GenBank/DDBJ databases">
        <title>Annotation of Plasmodium falciparum Dd2.</title>
        <authorList>
            <consortium name="The Broad Institute Genome Sequencing Platform"/>
            <person name="Volkman S.K."/>
            <person name="Neafsey D.E."/>
            <person name="Dash A.P."/>
            <person name="Chitnis C.E."/>
            <person name="Hartl D.L."/>
            <person name="Young S.K."/>
            <person name="Zeng Q."/>
            <person name="Koehrsen M."/>
            <person name="Alvarado L."/>
            <person name="Berlin A."/>
            <person name="Borenstein D."/>
            <person name="Chapman S.B."/>
            <person name="Chen Z."/>
            <person name="Engels R."/>
            <person name="Freedman E."/>
            <person name="Gellesch M."/>
            <person name="Goldberg J."/>
            <person name="Griggs A."/>
            <person name="Gujja S."/>
            <person name="Heilman E.R."/>
            <person name="Heiman D.I."/>
            <person name="Howarth C."/>
            <person name="Jen D."/>
            <person name="Larson L."/>
            <person name="Mehta T."/>
            <person name="Neiman D."/>
            <person name="Park D."/>
            <person name="Pearson M."/>
            <person name="Roberts A."/>
            <person name="Saif S."/>
            <person name="Shea T."/>
            <person name="Shenoy N."/>
            <person name="Sisk P."/>
            <person name="Stolte C."/>
            <person name="Sykes S."/>
            <person name="Walk T."/>
            <person name="White J."/>
            <person name="Yandava C."/>
            <person name="Haas B."/>
            <person name="Henn M.R."/>
            <person name="Nusbaum C."/>
            <person name="Birren B."/>
        </authorList>
    </citation>
    <scope>NUCLEOTIDE SEQUENCE [LARGE SCALE GENOMIC DNA]</scope>
</reference>
<evidence type="ECO:0000313" key="2">
    <source>
        <dbReference type="Proteomes" id="UP000054282"/>
    </source>
</evidence>
<dbReference type="AlphaFoldDB" id="A0A0L7LYE8"/>
<reference evidence="2" key="2">
    <citation type="submission" date="2006-09" db="EMBL/GenBank/DDBJ databases">
        <title>The genome sequence of Plasmodium falciparum Dd2.</title>
        <authorList>
            <consortium name="The Broad Institute Genome Sequencing Platform"/>
            <person name="Birren B."/>
            <person name="Lander E."/>
            <person name="Galagan J."/>
            <person name="Nusbaum C."/>
            <person name="Devon K."/>
            <person name="Henn M."/>
            <person name="Jaffe D."/>
            <person name="Butler J."/>
            <person name="Alvarez P."/>
            <person name="Gnerre S."/>
            <person name="Grabherr M."/>
            <person name="Kleber M."/>
            <person name="Mauceli E."/>
            <person name="Brockman W."/>
            <person name="MacCallum I.A."/>
            <person name="Rounsley S."/>
            <person name="Young S."/>
            <person name="LaButti K."/>
            <person name="Pushparaj V."/>
            <person name="DeCaprio D."/>
            <person name="Crawford M."/>
            <person name="Koehrsen M."/>
            <person name="Engels R."/>
            <person name="Montgomery P."/>
            <person name="Pearson M."/>
            <person name="Howarth C."/>
            <person name="Larson L."/>
            <person name="Luoma S."/>
            <person name="White J."/>
            <person name="Kodira C."/>
            <person name="Zeng Q."/>
            <person name="O'Leary S."/>
            <person name="Yandava C."/>
            <person name="Alvarado L."/>
            <person name="Wirth D."/>
            <person name="Volkman S."/>
            <person name="Hartl D."/>
        </authorList>
    </citation>
    <scope>NUCLEOTIDE SEQUENCE [LARGE SCALE GENOMIC DNA]</scope>
</reference>
<dbReference type="Proteomes" id="UP000054282">
    <property type="component" value="Unassembled WGS sequence"/>
</dbReference>
<dbReference type="KEGG" id="pfd:PFDG_01052"/>
<proteinExistence type="predicted"/>
<accession>A0A0L7LYE8</accession>
<evidence type="ECO:0000313" key="1">
    <source>
        <dbReference type="EMBL" id="KOB85649.1"/>
    </source>
</evidence>
<protein>
    <submittedName>
        <fullName evidence="1">Uncharacterized protein</fullName>
    </submittedName>
</protein>